<feature type="transmembrane region" description="Helical" evidence="7">
    <location>
        <begin position="184"/>
        <end position="207"/>
    </location>
</feature>
<sequence length="245" mass="25075">MSSMASRSGARTGWTSSSASWQARCARPALAKAPMTFETGISFYLIWLLAAAAPGPNVAFTIATGLSTPLPRALLAPVGIGLGGLVYALGVSAGLGTLLKASAEAFAVVKWVGVAYLVWLGVRQWQAAGRSGLAATPVKPKTGPVVCLQAFVVMVSNPKAALAYAAIFPAFIEPGGTAWQQFALLSGIAAAASVTVHCSYILLAARLGGWQVMRARPALVHRASGTIYLLAAAALALVRRGVAAA</sequence>
<evidence type="ECO:0000313" key="8">
    <source>
        <dbReference type="EMBL" id="RDD62821.1"/>
    </source>
</evidence>
<dbReference type="InterPro" id="IPR001123">
    <property type="entry name" value="LeuE-type"/>
</dbReference>
<keyword evidence="4 7" id="KW-0812">Transmembrane</keyword>
<accession>A0A369TBV0</accession>
<protein>
    <submittedName>
        <fullName evidence="8">LysE family translocator</fullName>
    </submittedName>
</protein>
<proteinExistence type="inferred from homology"/>
<evidence type="ECO:0000313" key="9">
    <source>
        <dbReference type="Proteomes" id="UP000253941"/>
    </source>
</evidence>
<evidence type="ECO:0000256" key="1">
    <source>
        <dbReference type="ARBA" id="ARBA00004651"/>
    </source>
</evidence>
<evidence type="ECO:0000256" key="4">
    <source>
        <dbReference type="ARBA" id="ARBA00022692"/>
    </source>
</evidence>
<organism evidence="8 9">
    <name type="scientific">Ferruginivarius sediminum</name>
    <dbReference type="NCBI Taxonomy" id="2661937"/>
    <lineage>
        <taxon>Bacteria</taxon>
        <taxon>Pseudomonadati</taxon>
        <taxon>Pseudomonadota</taxon>
        <taxon>Alphaproteobacteria</taxon>
        <taxon>Rhodospirillales</taxon>
        <taxon>Rhodospirillaceae</taxon>
        <taxon>Ferruginivarius</taxon>
    </lineage>
</organism>
<dbReference type="PANTHER" id="PTHR30086">
    <property type="entry name" value="ARGININE EXPORTER PROTEIN ARGO"/>
    <property type="match status" value="1"/>
</dbReference>
<feature type="transmembrane region" description="Helical" evidence="7">
    <location>
        <begin position="105"/>
        <end position="122"/>
    </location>
</feature>
<evidence type="ECO:0000256" key="6">
    <source>
        <dbReference type="ARBA" id="ARBA00023136"/>
    </source>
</evidence>
<dbReference type="PANTHER" id="PTHR30086:SF14">
    <property type="entry name" value="HOMOSERINE_HOMOSERINE LACTONE EFFLUX PROTEIN"/>
    <property type="match status" value="1"/>
</dbReference>
<feature type="transmembrane region" description="Helical" evidence="7">
    <location>
        <begin position="143"/>
        <end position="172"/>
    </location>
</feature>
<feature type="transmembrane region" description="Helical" evidence="7">
    <location>
        <begin position="74"/>
        <end position="99"/>
    </location>
</feature>
<keyword evidence="5 7" id="KW-1133">Transmembrane helix</keyword>
<dbReference type="PIRSF" id="PIRSF006324">
    <property type="entry name" value="LeuE"/>
    <property type="match status" value="1"/>
</dbReference>
<feature type="transmembrane region" description="Helical" evidence="7">
    <location>
        <begin position="219"/>
        <end position="238"/>
    </location>
</feature>
<comment type="subcellular location">
    <subcellularLocation>
        <location evidence="1">Cell membrane</location>
        <topology evidence="1">Multi-pass membrane protein</topology>
    </subcellularLocation>
</comment>
<gene>
    <name evidence="8" type="ORF">DRB17_06600</name>
</gene>
<evidence type="ECO:0000256" key="3">
    <source>
        <dbReference type="ARBA" id="ARBA00022475"/>
    </source>
</evidence>
<dbReference type="GO" id="GO:0042970">
    <property type="term" value="F:homoserine transmembrane transporter activity"/>
    <property type="evidence" value="ECO:0007669"/>
    <property type="project" value="TreeGrafter"/>
</dbReference>
<dbReference type="Pfam" id="PF01810">
    <property type="entry name" value="LysE"/>
    <property type="match status" value="1"/>
</dbReference>
<name>A0A369TBV0_9PROT</name>
<keyword evidence="3" id="KW-1003">Cell membrane</keyword>
<comment type="similarity">
    <text evidence="2">Belongs to the Rht family.</text>
</comment>
<reference evidence="8 9" key="1">
    <citation type="submission" date="2018-07" db="EMBL/GenBank/DDBJ databases">
        <title>Venubactetium sediminum gen. nov., sp. nov., isolated from a marine solar saltern.</title>
        <authorList>
            <person name="Wang S."/>
        </authorList>
    </citation>
    <scope>NUCLEOTIDE SEQUENCE [LARGE SCALE GENOMIC DNA]</scope>
    <source>
        <strain evidence="8 9">WD2A32</strain>
    </source>
</reference>
<comment type="caution">
    <text evidence="8">The sequence shown here is derived from an EMBL/GenBank/DDBJ whole genome shotgun (WGS) entry which is preliminary data.</text>
</comment>
<keyword evidence="9" id="KW-1185">Reference proteome</keyword>
<dbReference type="AlphaFoldDB" id="A0A369TBV0"/>
<evidence type="ECO:0000256" key="7">
    <source>
        <dbReference type="SAM" id="Phobius"/>
    </source>
</evidence>
<evidence type="ECO:0000256" key="2">
    <source>
        <dbReference type="ARBA" id="ARBA00007928"/>
    </source>
</evidence>
<dbReference type="GO" id="GO:0005886">
    <property type="term" value="C:plasma membrane"/>
    <property type="evidence" value="ECO:0007669"/>
    <property type="project" value="UniProtKB-SubCell"/>
</dbReference>
<dbReference type="EMBL" id="QPMH01000004">
    <property type="protein sequence ID" value="RDD62821.1"/>
    <property type="molecule type" value="Genomic_DNA"/>
</dbReference>
<keyword evidence="6 7" id="KW-0472">Membrane</keyword>
<evidence type="ECO:0000256" key="5">
    <source>
        <dbReference type="ARBA" id="ARBA00022989"/>
    </source>
</evidence>
<dbReference type="Proteomes" id="UP000253941">
    <property type="component" value="Unassembled WGS sequence"/>
</dbReference>
<feature type="transmembrane region" description="Helical" evidence="7">
    <location>
        <begin position="41"/>
        <end position="62"/>
    </location>
</feature>